<evidence type="ECO:0000259" key="2">
    <source>
        <dbReference type="SMART" id="SM01406"/>
    </source>
</evidence>
<proteinExistence type="predicted"/>
<name>A0ABR3ERQ8_9AGAR</name>
<feature type="compositionally biased region" description="Polar residues" evidence="1">
    <location>
        <begin position="1"/>
        <end position="10"/>
    </location>
</feature>
<comment type="caution">
    <text evidence="3">The sequence shown here is derived from an EMBL/GenBank/DDBJ whole genome shotgun (WGS) entry which is preliminary data.</text>
</comment>
<dbReference type="Pfam" id="PF04795">
    <property type="entry name" value="PAPA-1"/>
    <property type="match status" value="1"/>
</dbReference>
<feature type="compositionally biased region" description="Low complexity" evidence="1">
    <location>
        <begin position="158"/>
        <end position="170"/>
    </location>
</feature>
<reference evidence="3 4" key="1">
    <citation type="submission" date="2024-02" db="EMBL/GenBank/DDBJ databases">
        <title>A draft genome for the cacao thread blight pathogen Marasmius crinis-equi.</title>
        <authorList>
            <person name="Cohen S.P."/>
            <person name="Baruah I.K."/>
            <person name="Amoako-Attah I."/>
            <person name="Bukari Y."/>
            <person name="Meinhardt L.W."/>
            <person name="Bailey B.A."/>
        </authorList>
    </citation>
    <scope>NUCLEOTIDE SEQUENCE [LARGE SCALE GENOMIC DNA]</scope>
    <source>
        <strain evidence="3 4">GH-76</strain>
    </source>
</reference>
<feature type="domain" description="INO80 complex subunit B-like conserved region" evidence="2">
    <location>
        <begin position="266"/>
        <end position="416"/>
    </location>
</feature>
<feature type="compositionally biased region" description="Acidic residues" evidence="1">
    <location>
        <begin position="355"/>
        <end position="384"/>
    </location>
</feature>
<feature type="region of interest" description="Disordered" evidence="1">
    <location>
        <begin position="191"/>
        <end position="220"/>
    </location>
</feature>
<dbReference type="InterPro" id="IPR006880">
    <property type="entry name" value="INO80B_C"/>
</dbReference>
<feature type="compositionally biased region" description="Acidic residues" evidence="1">
    <location>
        <begin position="195"/>
        <end position="209"/>
    </location>
</feature>
<dbReference type="Proteomes" id="UP001465976">
    <property type="component" value="Unassembled WGS sequence"/>
</dbReference>
<feature type="compositionally biased region" description="Low complexity" evidence="1">
    <location>
        <begin position="29"/>
        <end position="40"/>
    </location>
</feature>
<gene>
    <name evidence="3" type="ORF">V5O48_016456</name>
</gene>
<keyword evidence="4" id="KW-1185">Reference proteome</keyword>
<feature type="region of interest" description="Disordered" evidence="1">
    <location>
        <begin position="1"/>
        <end position="178"/>
    </location>
</feature>
<accession>A0ABR3ERQ8</accession>
<feature type="compositionally biased region" description="Basic and acidic residues" evidence="1">
    <location>
        <begin position="261"/>
        <end position="293"/>
    </location>
</feature>
<evidence type="ECO:0000313" key="4">
    <source>
        <dbReference type="Proteomes" id="UP001465976"/>
    </source>
</evidence>
<dbReference type="SMART" id="SM01406">
    <property type="entry name" value="PAPA-1"/>
    <property type="match status" value="1"/>
</dbReference>
<evidence type="ECO:0000313" key="3">
    <source>
        <dbReference type="EMBL" id="KAL0565566.1"/>
    </source>
</evidence>
<evidence type="ECO:0000256" key="1">
    <source>
        <dbReference type="SAM" id="MobiDB-lite"/>
    </source>
</evidence>
<feature type="compositionally biased region" description="Gly residues" evidence="1">
    <location>
        <begin position="330"/>
        <end position="342"/>
    </location>
</feature>
<organism evidence="3 4">
    <name type="scientific">Marasmius crinis-equi</name>
    <dbReference type="NCBI Taxonomy" id="585013"/>
    <lineage>
        <taxon>Eukaryota</taxon>
        <taxon>Fungi</taxon>
        <taxon>Dikarya</taxon>
        <taxon>Basidiomycota</taxon>
        <taxon>Agaricomycotina</taxon>
        <taxon>Agaricomycetes</taxon>
        <taxon>Agaricomycetidae</taxon>
        <taxon>Agaricales</taxon>
        <taxon>Marasmiineae</taxon>
        <taxon>Marasmiaceae</taxon>
        <taxon>Marasmius</taxon>
    </lineage>
</organism>
<feature type="compositionally biased region" description="Basic residues" evidence="1">
    <location>
        <begin position="297"/>
        <end position="308"/>
    </location>
</feature>
<dbReference type="PANTHER" id="PTHR21561:SF12">
    <property type="entry name" value="INO80 COMPLEX SUBUNIT B"/>
    <property type="match status" value="1"/>
</dbReference>
<dbReference type="PANTHER" id="PTHR21561">
    <property type="entry name" value="INO80 COMPLEX SUBUNIT B"/>
    <property type="match status" value="1"/>
</dbReference>
<protein>
    <recommendedName>
        <fullName evidence="2">INO80 complex subunit B-like conserved region domain-containing protein</fullName>
    </recommendedName>
</protein>
<sequence>MEEADQSNYAHTHPARGTLATRNTRYTVSASSPSSSTGYSDMQLRRRTNKQSLRESSDEEEGEEEVEEVEEEDAEPEEEEVEEEGDAEQDAGAEEDFAEPESEGEEEAQIDVEGDDEEMDDDASSMAHPRLKIKLKLPVVPSSTSNSATPVPEETRTRAAASTSRRSAAVRSRRRIQGAVRHGSTQVFLISLNPEDVESSDEDEDEEEVAAPTRSTRPMTTRQAVLANVVDPSHVSLDTDLAVDPNTMLTSDQKPNPRKKQLNETELALRREETARKRKNLSEKKLEDEKLETINRLLRKQSKPRAKKGAGTASGGVTPVSARGGKRGGARGGRGGRTGRSGLGTAKASAAGSEAGDEEGTNVDNEAEGNDEEGVEAEDEEGEEADHASGSGSGYVEDIPQIPLFRWISTSRPVEVQKEEAPTQMDVDDETKTKSDEPQGNQNMDVDVDKEKPGVTAASPDKPVDGTQSISSEPPRMTLSFSIPPAYLETPGLSQNPITPAPPRGTQTCAVAECSSPRKYRLVSDWTIGACGMGHLKVLETQSRASVV</sequence>
<feature type="region of interest" description="Disordered" evidence="1">
    <location>
        <begin position="237"/>
        <end position="397"/>
    </location>
</feature>
<feature type="compositionally biased region" description="Low complexity" evidence="1">
    <location>
        <begin position="343"/>
        <end position="354"/>
    </location>
</feature>
<dbReference type="EMBL" id="JBAHYK010002210">
    <property type="protein sequence ID" value="KAL0565566.1"/>
    <property type="molecule type" value="Genomic_DNA"/>
</dbReference>
<feature type="region of interest" description="Disordered" evidence="1">
    <location>
        <begin position="411"/>
        <end position="507"/>
    </location>
</feature>
<dbReference type="InterPro" id="IPR029523">
    <property type="entry name" value="INO80B/Ies2"/>
</dbReference>
<feature type="compositionally biased region" description="Acidic residues" evidence="1">
    <location>
        <begin position="57"/>
        <end position="123"/>
    </location>
</feature>